<dbReference type="RefSeq" id="WP_115371816.1">
    <property type="nucleotide sequence ID" value="NZ_QASA01000001.1"/>
</dbReference>
<dbReference type="AlphaFoldDB" id="A0A369QCD6"/>
<accession>A0A369QCD6</accession>
<evidence type="ECO:0000313" key="2">
    <source>
        <dbReference type="EMBL" id="RDC62364.1"/>
    </source>
</evidence>
<evidence type="ECO:0008006" key="4">
    <source>
        <dbReference type="Google" id="ProtNLM"/>
    </source>
</evidence>
<keyword evidence="1" id="KW-1133">Transmembrane helix</keyword>
<evidence type="ECO:0000313" key="3">
    <source>
        <dbReference type="Proteomes" id="UP000253919"/>
    </source>
</evidence>
<dbReference type="EMBL" id="QASA01000001">
    <property type="protein sequence ID" value="RDC62364.1"/>
    <property type="molecule type" value="Genomic_DNA"/>
</dbReference>
<name>A0A369QCD6_9BACT</name>
<comment type="caution">
    <text evidence="2">The sequence shown here is derived from an EMBL/GenBank/DDBJ whole genome shotgun (WGS) entry which is preliminary data.</text>
</comment>
<reference evidence="2 3" key="1">
    <citation type="submission" date="2018-04" db="EMBL/GenBank/DDBJ databases">
        <title>Adhaeribacter sp. HMF7616 genome sequencing and assembly.</title>
        <authorList>
            <person name="Kang H."/>
            <person name="Kang J."/>
            <person name="Cha I."/>
            <person name="Kim H."/>
            <person name="Joh K."/>
        </authorList>
    </citation>
    <scope>NUCLEOTIDE SEQUENCE [LARGE SCALE GENOMIC DNA]</scope>
    <source>
        <strain evidence="2 3">HMF7616</strain>
    </source>
</reference>
<proteinExistence type="predicted"/>
<organism evidence="2 3">
    <name type="scientific">Adhaeribacter pallidiroseus</name>
    <dbReference type="NCBI Taxonomy" id="2072847"/>
    <lineage>
        <taxon>Bacteria</taxon>
        <taxon>Pseudomonadati</taxon>
        <taxon>Bacteroidota</taxon>
        <taxon>Cytophagia</taxon>
        <taxon>Cytophagales</taxon>
        <taxon>Hymenobacteraceae</taxon>
        <taxon>Adhaeribacter</taxon>
    </lineage>
</organism>
<feature type="transmembrane region" description="Helical" evidence="1">
    <location>
        <begin position="141"/>
        <end position="161"/>
    </location>
</feature>
<evidence type="ECO:0000256" key="1">
    <source>
        <dbReference type="SAM" id="Phobius"/>
    </source>
</evidence>
<protein>
    <recommendedName>
        <fullName evidence="4">DUF3592 domain-containing protein</fullName>
    </recommendedName>
</protein>
<dbReference type="Proteomes" id="UP000253919">
    <property type="component" value="Unassembled WGS sequence"/>
</dbReference>
<sequence length="163" mass="18690">MPQNAYDGLKPFFWLGTILILAAGLYFLFWSKKELAKFKQVTGIISFLAKTHPDAVGMPDAKNRYVQLSNFDKPFELYLGGDTGDFLPEFQAYDQLKMGDTITVYYNETPPFVNASAKIIVFTQQINKNGQPYYLRGDMNLYFANFFIMVGVLLALFLHFYKS</sequence>
<feature type="transmembrane region" description="Helical" evidence="1">
    <location>
        <begin position="12"/>
        <end position="30"/>
    </location>
</feature>
<keyword evidence="3" id="KW-1185">Reference proteome</keyword>
<keyword evidence="1" id="KW-0472">Membrane</keyword>
<dbReference type="OrthoDB" id="880914at2"/>
<gene>
    <name evidence="2" type="ORF">AHMF7616_00957</name>
</gene>
<keyword evidence="1" id="KW-0812">Transmembrane</keyword>